<proteinExistence type="predicted"/>
<gene>
    <name evidence="2" type="ORF">BKP35_04800</name>
</gene>
<feature type="domain" description="YdhG-like" evidence="1">
    <location>
        <begin position="16"/>
        <end position="111"/>
    </location>
</feature>
<dbReference type="SUPFAM" id="SSF159888">
    <property type="entry name" value="YdhG-like"/>
    <property type="match status" value="1"/>
</dbReference>
<evidence type="ECO:0000259" key="1">
    <source>
        <dbReference type="Pfam" id="PF08818"/>
    </source>
</evidence>
<dbReference type="InterPro" id="IPR014922">
    <property type="entry name" value="YdhG-like"/>
</dbReference>
<evidence type="ECO:0000313" key="3">
    <source>
        <dbReference type="Proteomes" id="UP000180098"/>
    </source>
</evidence>
<dbReference type="Pfam" id="PF08818">
    <property type="entry name" value="DUF1801"/>
    <property type="match status" value="1"/>
</dbReference>
<name>A0A1S2LRN7_9BACI</name>
<evidence type="ECO:0000313" key="2">
    <source>
        <dbReference type="EMBL" id="OIJ15172.1"/>
    </source>
</evidence>
<dbReference type="EMBL" id="MLQQ01000002">
    <property type="protein sequence ID" value="OIJ15172.1"/>
    <property type="molecule type" value="Genomic_DNA"/>
</dbReference>
<dbReference type="Proteomes" id="UP000180098">
    <property type="component" value="Unassembled WGS sequence"/>
</dbReference>
<dbReference type="RefSeq" id="WP_071312276.1">
    <property type="nucleotide sequence ID" value="NZ_MLQQ01000002.1"/>
</dbReference>
<organism evidence="2 3">
    <name type="scientific">Anaerobacillus arseniciselenatis</name>
    <dbReference type="NCBI Taxonomy" id="85682"/>
    <lineage>
        <taxon>Bacteria</taxon>
        <taxon>Bacillati</taxon>
        <taxon>Bacillota</taxon>
        <taxon>Bacilli</taxon>
        <taxon>Bacillales</taxon>
        <taxon>Bacillaceae</taxon>
        <taxon>Anaerobacillus</taxon>
    </lineage>
</organism>
<dbReference type="AlphaFoldDB" id="A0A1S2LRN7"/>
<dbReference type="Gene3D" id="3.90.1150.200">
    <property type="match status" value="1"/>
</dbReference>
<protein>
    <submittedName>
        <fullName evidence="2">Iron chaperone</fullName>
    </submittedName>
</protein>
<comment type="caution">
    <text evidence="2">The sequence shown here is derived from an EMBL/GenBank/DDBJ whole genome shotgun (WGS) entry which is preliminary data.</text>
</comment>
<accession>A0A1S2LRN7</accession>
<reference evidence="2 3" key="1">
    <citation type="submission" date="2016-10" db="EMBL/GenBank/DDBJ databases">
        <title>Draft genome sequences of four alkaliphilic bacteria belonging to the Anaerobacillus genus.</title>
        <authorList>
            <person name="Bassil N.M."/>
            <person name="Lloyd J.R."/>
        </authorList>
    </citation>
    <scope>NUCLEOTIDE SEQUENCE [LARGE SCALE GENOMIC DNA]</scope>
    <source>
        <strain evidence="2 3">DSM 15340</strain>
    </source>
</reference>
<keyword evidence="3" id="KW-1185">Reference proteome</keyword>
<sequence>MEVFAEYLKGIDNPDHRERTEEVLAWITKKFPQLEGHIKWNAPMFSDHGTYIIGLSTSKQHMSVAPEEITMAKFDDDIAHAGYTSTKGLFRIPWKKQVNYDLLEKIIEFNIQDKENITTFWRQ</sequence>
<dbReference type="OrthoDB" id="384795at2"/>